<dbReference type="HOGENOM" id="CLU_208963_0_0_10"/>
<evidence type="ECO:0000313" key="1">
    <source>
        <dbReference type="EMBL" id="ACF43933.1"/>
    </source>
</evidence>
<sequence length="50" mass="6000">MEKNDETIVENQELREEEIRLAAYYLWKEKGENHGSDTEDWLEAEESLND</sequence>
<dbReference type="Pfam" id="PF11154">
    <property type="entry name" value="DUF2934"/>
    <property type="match status" value="1"/>
</dbReference>
<protein>
    <recommendedName>
        <fullName evidence="3">DUF2934 domain-containing protein</fullName>
    </recommendedName>
</protein>
<dbReference type="AlphaFoldDB" id="B4SAY7"/>
<organism evidence="1 2">
    <name type="scientific">Pelodictyon phaeoclathratiforme (strain DSM 5477 / BU-1)</name>
    <dbReference type="NCBI Taxonomy" id="324925"/>
    <lineage>
        <taxon>Bacteria</taxon>
        <taxon>Pseudomonadati</taxon>
        <taxon>Chlorobiota</taxon>
        <taxon>Chlorobiia</taxon>
        <taxon>Chlorobiales</taxon>
        <taxon>Chlorobiaceae</taxon>
        <taxon>Chlorobium/Pelodictyon group</taxon>
        <taxon>Pelodictyon</taxon>
    </lineage>
</organism>
<name>B4SAY7_PELPB</name>
<dbReference type="RefSeq" id="WP_012508420.1">
    <property type="nucleotide sequence ID" value="NC_011060.1"/>
</dbReference>
<dbReference type="OrthoDB" id="595431at2"/>
<accession>B4SAY7</accession>
<proteinExistence type="predicted"/>
<evidence type="ECO:0000313" key="2">
    <source>
        <dbReference type="Proteomes" id="UP000002724"/>
    </source>
</evidence>
<reference evidence="1 2" key="1">
    <citation type="submission" date="2008-06" db="EMBL/GenBank/DDBJ databases">
        <title>Complete sequence of Pelodictyon phaeoclathratiforme BU-1.</title>
        <authorList>
            <consortium name="US DOE Joint Genome Institute"/>
            <person name="Lucas S."/>
            <person name="Copeland A."/>
            <person name="Lapidus A."/>
            <person name="Glavina del Rio T."/>
            <person name="Dalin E."/>
            <person name="Tice H."/>
            <person name="Bruce D."/>
            <person name="Goodwin L."/>
            <person name="Pitluck S."/>
            <person name="Schmutz J."/>
            <person name="Larimer F."/>
            <person name="Land M."/>
            <person name="Hauser L."/>
            <person name="Kyrpides N."/>
            <person name="Mikhailova N."/>
            <person name="Liu Z."/>
            <person name="Li T."/>
            <person name="Zhao F."/>
            <person name="Overmann J."/>
            <person name="Bryant D.A."/>
            <person name="Richardson P."/>
        </authorList>
    </citation>
    <scope>NUCLEOTIDE SEQUENCE [LARGE SCALE GENOMIC DNA]</scope>
    <source>
        <strain evidence="2">DSM 5477 / BU-1</strain>
    </source>
</reference>
<keyword evidence="2" id="KW-1185">Reference proteome</keyword>
<dbReference type="KEGG" id="pph:Ppha_1697"/>
<gene>
    <name evidence="1" type="ordered locus">Ppha_1697</name>
</gene>
<dbReference type="EMBL" id="CP001110">
    <property type="protein sequence ID" value="ACF43933.1"/>
    <property type="molecule type" value="Genomic_DNA"/>
</dbReference>
<dbReference type="InterPro" id="IPR021327">
    <property type="entry name" value="DUF2934"/>
</dbReference>
<dbReference type="Proteomes" id="UP000002724">
    <property type="component" value="Chromosome"/>
</dbReference>
<evidence type="ECO:0008006" key="3">
    <source>
        <dbReference type="Google" id="ProtNLM"/>
    </source>
</evidence>